<gene>
    <name evidence="1" type="ORF">FCE95_13915</name>
</gene>
<evidence type="ECO:0000313" key="2">
    <source>
        <dbReference type="Proteomes" id="UP000308707"/>
    </source>
</evidence>
<comment type="caution">
    <text evidence="1">The sequence shown here is derived from an EMBL/GenBank/DDBJ whole genome shotgun (WGS) entry which is preliminary data.</text>
</comment>
<evidence type="ECO:0000313" key="1">
    <source>
        <dbReference type="EMBL" id="TKR29257.1"/>
    </source>
</evidence>
<dbReference type="AlphaFoldDB" id="A0A4U5JNA1"/>
<keyword evidence="2" id="KW-1185">Reference proteome</keyword>
<accession>A0A4U5JNA1</accession>
<proteinExistence type="predicted"/>
<name>A0A4U5JNA1_9GAMM</name>
<dbReference type="OrthoDB" id="5956725at2"/>
<protein>
    <submittedName>
        <fullName evidence="1">Uncharacterized protein</fullName>
    </submittedName>
</protein>
<dbReference type="RefSeq" id="WP_137267662.1">
    <property type="nucleotide sequence ID" value="NZ_SZUA01000003.1"/>
</dbReference>
<dbReference type="EMBL" id="SZUA01000003">
    <property type="protein sequence ID" value="TKR29257.1"/>
    <property type="molecule type" value="Genomic_DNA"/>
</dbReference>
<reference evidence="1 2" key="1">
    <citation type="submission" date="2019-04" db="EMBL/GenBank/DDBJ databases">
        <title>Reference strain of H23.</title>
        <authorList>
            <person name="Luo X."/>
        </authorList>
    </citation>
    <scope>NUCLEOTIDE SEQUENCE [LARGE SCALE GENOMIC DNA]</scope>
    <source>
        <strain evidence="1 2">H23</strain>
    </source>
</reference>
<organism evidence="1 2">
    <name type="scientific">Luteimonas gilva</name>
    <dbReference type="NCBI Taxonomy" id="2572684"/>
    <lineage>
        <taxon>Bacteria</taxon>
        <taxon>Pseudomonadati</taxon>
        <taxon>Pseudomonadota</taxon>
        <taxon>Gammaproteobacteria</taxon>
        <taxon>Lysobacterales</taxon>
        <taxon>Lysobacteraceae</taxon>
        <taxon>Luteimonas</taxon>
    </lineage>
</organism>
<sequence>MIGFLLFAAQLAATDLSFAQAKTFADQYETALSAKDQDALMTAQSKALDQAIAACGPIKGAPSPFTIVAHVSQEGVTDRTWRSGESALAQCFERTLGAVKLPVAAGKAFYASYEISF</sequence>
<dbReference type="Proteomes" id="UP000308707">
    <property type="component" value="Unassembled WGS sequence"/>
</dbReference>